<organism evidence="1">
    <name type="scientific">Medicago truncatula</name>
    <name type="common">Barrel medic</name>
    <name type="synonym">Medicago tribuloides</name>
    <dbReference type="NCBI Taxonomy" id="3880"/>
    <lineage>
        <taxon>Eukaryota</taxon>
        <taxon>Viridiplantae</taxon>
        <taxon>Streptophyta</taxon>
        <taxon>Embryophyta</taxon>
        <taxon>Tracheophyta</taxon>
        <taxon>Spermatophyta</taxon>
        <taxon>Magnoliopsida</taxon>
        <taxon>eudicotyledons</taxon>
        <taxon>Gunneridae</taxon>
        <taxon>Pentapetalae</taxon>
        <taxon>rosids</taxon>
        <taxon>fabids</taxon>
        <taxon>Fabales</taxon>
        <taxon>Fabaceae</taxon>
        <taxon>Papilionoideae</taxon>
        <taxon>50 kb inversion clade</taxon>
        <taxon>NPAAA clade</taxon>
        <taxon>Hologalegina</taxon>
        <taxon>IRL clade</taxon>
        <taxon>Trifolieae</taxon>
        <taxon>Medicago</taxon>
    </lineage>
</organism>
<dbReference type="EMBL" id="BT134491">
    <property type="protein sequence ID" value="AFK34286.1"/>
    <property type="molecule type" value="mRNA"/>
</dbReference>
<evidence type="ECO:0000313" key="1">
    <source>
        <dbReference type="EMBL" id="AFK34286.1"/>
    </source>
</evidence>
<accession>I3S1Z4</accession>
<proteinExistence type="evidence at transcript level"/>
<dbReference type="AlphaFoldDB" id="I3S1Z4"/>
<protein>
    <submittedName>
        <fullName evidence="1">Uncharacterized protein</fullName>
    </submittedName>
</protein>
<sequence>MKTPRRHWNIKINSNPILRNLIIKLRSSNISPINTSITCTILKHQPQ</sequence>
<name>I3S1Z4_MEDTR</name>
<reference evidence="1" key="1">
    <citation type="submission" date="2012-05" db="EMBL/GenBank/DDBJ databases">
        <authorList>
            <person name="Krishnakumar V."/>
            <person name="Cheung F."/>
            <person name="Xiao Y."/>
            <person name="Chan A."/>
            <person name="Moskal W.A."/>
            <person name="Town C.D."/>
        </authorList>
    </citation>
    <scope>NUCLEOTIDE SEQUENCE</scope>
</reference>